<gene>
    <name evidence="3" type="ORF">METZ01_LOCUS186604</name>
</gene>
<dbReference type="PANTHER" id="PTHR11252">
    <property type="entry name" value="POLYRIBONUCLEOTIDE NUCLEOTIDYLTRANSFERASE"/>
    <property type="match status" value="1"/>
</dbReference>
<dbReference type="GO" id="GO:0000175">
    <property type="term" value="F:3'-5'-RNA exonuclease activity"/>
    <property type="evidence" value="ECO:0007669"/>
    <property type="project" value="TreeGrafter"/>
</dbReference>
<dbReference type="Pfam" id="PF01138">
    <property type="entry name" value="RNase_PH"/>
    <property type="match status" value="1"/>
</dbReference>
<dbReference type="SUPFAM" id="SSF54211">
    <property type="entry name" value="Ribosomal protein S5 domain 2-like"/>
    <property type="match status" value="1"/>
</dbReference>
<dbReference type="PANTHER" id="PTHR11252:SF0">
    <property type="entry name" value="POLYRIBONUCLEOTIDE NUCLEOTIDYLTRANSFERASE 1, MITOCHONDRIAL"/>
    <property type="match status" value="1"/>
</dbReference>
<evidence type="ECO:0000259" key="2">
    <source>
        <dbReference type="Pfam" id="PF01138"/>
    </source>
</evidence>
<organism evidence="3">
    <name type="scientific">marine metagenome</name>
    <dbReference type="NCBI Taxonomy" id="408172"/>
    <lineage>
        <taxon>unclassified sequences</taxon>
        <taxon>metagenomes</taxon>
        <taxon>ecological metagenomes</taxon>
    </lineage>
</organism>
<dbReference type="InterPro" id="IPR027408">
    <property type="entry name" value="PNPase/RNase_PH_dom_sf"/>
</dbReference>
<evidence type="ECO:0000256" key="1">
    <source>
        <dbReference type="ARBA" id="ARBA00022884"/>
    </source>
</evidence>
<dbReference type="InterPro" id="IPR020568">
    <property type="entry name" value="Ribosomal_Su5_D2-typ_SF"/>
</dbReference>
<dbReference type="EMBL" id="UINC01037768">
    <property type="protein sequence ID" value="SVB33750.1"/>
    <property type="molecule type" value="Genomic_DNA"/>
</dbReference>
<dbReference type="InterPro" id="IPR001247">
    <property type="entry name" value="ExoRNase_PH_dom1"/>
</dbReference>
<keyword evidence="1" id="KW-0694">RNA-binding</keyword>
<accession>A0A382D5Q7</accession>
<dbReference type="GO" id="GO:0004654">
    <property type="term" value="F:polyribonucleotide nucleotidyltransferase activity"/>
    <property type="evidence" value="ECO:0007669"/>
    <property type="project" value="InterPro"/>
</dbReference>
<feature type="domain" description="Exoribonuclease phosphorolytic" evidence="2">
    <location>
        <begin position="13"/>
        <end position="51"/>
    </location>
</feature>
<reference evidence="3" key="1">
    <citation type="submission" date="2018-05" db="EMBL/GenBank/DDBJ databases">
        <authorList>
            <person name="Lanie J.A."/>
            <person name="Ng W.-L."/>
            <person name="Kazmierczak K.M."/>
            <person name="Andrzejewski T.M."/>
            <person name="Davidsen T.M."/>
            <person name="Wayne K.J."/>
            <person name="Tettelin H."/>
            <person name="Glass J.I."/>
            <person name="Rusch D."/>
            <person name="Podicherti R."/>
            <person name="Tsui H.-C.T."/>
            <person name="Winkler M.E."/>
        </authorList>
    </citation>
    <scope>NUCLEOTIDE SEQUENCE</scope>
</reference>
<sequence>MFKEFKKEIDFGGRSLILETGKIARQADGAVMVTYGQTIVLCTAVGARSPKKGVD</sequence>
<feature type="non-terminal residue" evidence="3">
    <location>
        <position position="55"/>
    </location>
</feature>
<dbReference type="Gene3D" id="3.30.230.70">
    <property type="entry name" value="GHMP Kinase, N-terminal domain"/>
    <property type="match status" value="1"/>
</dbReference>
<dbReference type="GO" id="GO:0003723">
    <property type="term" value="F:RNA binding"/>
    <property type="evidence" value="ECO:0007669"/>
    <property type="project" value="UniProtKB-KW"/>
</dbReference>
<name>A0A382D5Q7_9ZZZZ</name>
<dbReference type="GO" id="GO:0005829">
    <property type="term" value="C:cytosol"/>
    <property type="evidence" value="ECO:0007669"/>
    <property type="project" value="TreeGrafter"/>
</dbReference>
<dbReference type="AlphaFoldDB" id="A0A382D5Q7"/>
<evidence type="ECO:0000313" key="3">
    <source>
        <dbReference type="EMBL" id="SVB33750.1"/>
    </source>
</evidence>
<dbReference type="GO" id="GO:0006402">
    <property type="term" value="P:mRNA catabolic process"/>
    <property type="evidence" value="ECO:0007669"/>
    <property type="project" value="InterPro"/>
</dbReference>
<protein>
    <recommendedName>
        <fullName evidence="2">Exoribonuclease phosphorolytic domain-containing protein</fullName>
    </recommendedName>
</protein>
<dbReference type="InterPro" id="IPR012162">
    <property type="entry name" value="PNPase"/>
</dbReference>
<proteinExistence type="predicted"/>